<feature type="repeat" description="TPR" evidence="3">
    <location>
        <begin position="439"/>
        <end position="472"/>
    </location>
</feature>
<dbReference type="InterPro" id="IPR013105">
    <property type="entry name" value="TPR_2"/>
</dbReference>
<dbReference type="SMART" id="SM00028">
    <property type="entry name" value="TPR"/>
    <property type="match status" value="2"/>
</dbReference>
<keyword evidence="1" id="KW-0677">Repeat</keyword>
<dbReference type="OrthoDB" id="9793489at2"/>
<comment type="caution">
    <text evidence="6">The sequence shown here is derived from an EMBL/GenBank/DDBJ whole genome shotgun (WGS) entry which is preliminary data.</text>
</comment>
<evidence type="ECO:0000256" key="1">
    <source>
        <dbReference type="ARBA" id="ARBA00022737"/>
    </source>
</evidence>
<keyword evidence="2 3" id="KW-0802">TPR repeat</keyword>
<dbReference type="PROSITE" id="PS50005">
    <property type="entry name" value="TPR"/>
    <property type="match status" value="2"/>
</dbReference>
<name>A0A2T0T0D0_9BACT</name>
<dbReference type="SUPFAM" id="SSF56601">
    <property type="entry name" value="beta-lactamase/transpeptidase-like"/>
    <property type="match status" value="1"/>
</dbReference>
<dbReference type="PANTHER" id="PTHR46825">
    <property type="entry name" value="D-ALANYL-D-ALANINE-CARBOXYPEPTIDASE/ENDOPEPTIDASE AMPH"/>
    <property type="match status" value="1"/>
</dbReference>
<dbReference type="Pfam" id="PF07719">
    <property type="entry name" value="TPR_2"/>
    <property type="match status" value="1"/>
</dbReference>
<feature type="repeat" description="TPR" evidence="3">
    <location>
        <begin position="405"/>
        <end position="438"/>
    </location>
</feature>
<reference evidence="6 7" key="1">
    <citation type="submission" date="2018-03" db="EMBL/GenBank/DDBJ databases">
        <title>Genomic Encyclopedia of Archaeal and Bacterial Type Strains, Phase II (KMG-II): from individual species to whole genera.</title>
        <authorList>
            <person name="Goeker M."/>
        </authorList>
    </citation>
    <scope>NUCLEOTIDE SEQUENCE [LARGE SCALE GENOMIC DNA]</scope>
    <source>
        <strain evidence="6 7">DSM 28354</strain>
    </source>
</reference>
<sequence>MGIPAFTCIILACQLAFARPAFARERQPDFRQLVDSYARQRGFNGTVLVARGGKVLFRGSYGQANAEWSVLNGPDGRYRIGSLSKPLIATLVMQLVEQGRLKLDGTLGVYLPDLYGGTDAAPVTVAQLLSHTSGLADLPARYDDGWYQTAARRSYAPLDFAREWIKPTLLEQPGLRFRYNNNGFYLLGVIIERVTGQKLIDTLQQRLFGPAGMTASGLFAERDVVPKLALGYLRSPAGVLEHPAAINSSVSFAAAGIYSTVDDLFRFDCALYGSRLLRPETRALMLQAHSADYGFGWNVGQWTLPDGRSLPVVSHTGSVPGYQSYYLRSEPNQDCVIILDNFWQGALVVQMGQDLMEVLNGKPMQLATRSLDDLLTPIAYREGTQAMLAAYQGLGTQRHEYDLSENAFNRLGYKFLRAGRLDDAIAVFGWAVQLFPRSANTHDSLGEAYRKAGKLPEAVRSYAAALALDPASLSAKKALEELKAGGTSN</sequence>
<dbReference type="SUPFAM" id="SSF48452">
    <property type="entry name" value="TPR-like"/>
    <property type="match status" value="1"/>
</dbReference>
<dbReference type="PROSITE" id="PS50293">
    <property type="entry name" value="TPR_REGION"/>
    <property type="match status" value="1"/>
</dbReference>
<dbReference type="InterPro" id="IPR011990">
    <property type="entry name" value="TPR-like_helical_dom_sf"/>
</dbReference>
<dbReference type="RefSeq" id="WP_106137811.1">
    <property type="nucleotide sequence ID" value="NZ_PVTE01000008.1"/>
</dbReference>
<feature type="domain" description="Beta-lactamase-related" evidence="5">
    <location>
        <begin position="30"/>
        <end position="328"/>
    </location>
</feature>
<keyword evidence="7" id="KW-1185">Reference proteome</keyword>
<dbReference type="InterPro" id="IPR019734">
    <property type="entry name" value="TPR_rpt"/>
</dbReference>
<organism evidence="6 7">
    <name type="scientific">Spirosoma oryzae</name>
    <dbReference type="NCBI Taxonomy" id="1469603"/>
    <lineage>
        <taxon>Bacteria</taxon>
        <taxon>Pseudomonadati</taxon>
        <taxon>Bacteroidota</taxon>
        <taxon>Cytophagia</taxon>
        <taxon>Cytophagales</taxon>
        <taxon>Cytophagaceae</taxon>
        <taxon>Spirosoma</taxon>
    </lineage>
</organism>
<dbReference type="Gene3D" id="1.25.40.10">
    <property type="entry name" value="Tetratricopeptide repeat domain"/>
    <property type="match status" value="1"/>
</dbReference>
<dbReference type="InterPro" id="IPR050491">
    <property type="entry name" value="AmpC-like"/>
</dbReference>
<evidence type="ECO:0000256" key="2">
    <source>
        <dbReference type="ARBA" id="ARBA00022803"/>
    </source>
</evidence>
<dbReference type="AlphaFoldDB" id="A0A2T0T0D0"/>
<proteinExistence type="predicted"/>
<keyword evidence="4" id="KW-0732">Signal</keyword>
<feature type="signal peptide" evidence="4">
    <location>
        <begin position="1"/>
        <end position="23"/>
    </location>
</feature>
<dbReference type="InterPro" id="IPR001466">
    <property type="entry name" value="Beta-lactam-related"/>
</dbReference>
<accession>A0A2T0T0D0</accession>
<dbReference type="InterPro" id="IPR012338">
    <property type="entry name" value="Beta-lactam/transpept-like"/>
</dbReference>
<protein>
    <submittedName>
        <fullName evidence="6">CubicO group peptidase (Beta-lactamase class C family)</fullName>
    </submittedName>
</protein>
<evidence type="ECO:0000259" key="5">
    <source>
        <dbReference type="Pfam" id="PF00144"/>
    </source>
</evidence>
<dbReference type="PANTHER" id="PTHR46825:SF9">
    <property type="entry name" value="BETA-LACTAMASE-RELATED DOMAIN-CONTAINING PROTEIN"/>
    <property type="match status" value="1"/>
</dbReference>
<evidence type="ECO:0000256" key="4">
    <source>
        <dbReference type="SAM" id="SignalP"/>
    </source>
</evidence>
<evidence type="ECO:0000313" key="6">
    <source>
        <dbReference type="EMBL" id="PRY39122.1"/>
    </source>
</evidence>
<feature type="chain" id="PRO_5015423831" evidence="4">
    <location>
        <begin position="24"/>
        <end position="489"/>
    </location>
</feature>
<gene>
    <name evidence="6" type="ORF">CLV58_10811</name>
</gene>
<dbReference type="Proteomes" id="UP000238375">
    <property type="component" value="Unassembled WGS sequence"/>
</dbReference>
<evidence type="ECO:0000313" key="7">
    <source>
        <dbReference type="Proteomes" id="UP000238375"/>
    </source>
</evidence>
<dbReference type="Pfam" id="PF00144">
    <property type="entry name" value="Beta-lactamase"/>
    <property type="match status" value="1"/>
</dbReference>
<evidence type="ECO:0000256" key="3">
    <source>
        <dbReference type="PROSITE-ProRule" id="PRU00339"/>
    </source>
</evidence>
<dbReference type="EMBL" id="PVTE01000008">
    <property type="protein sequence ID" value="PRY39122.1"/>
    <property type="molecule type" value="Genomic_DNA"/>
</dbReference>
<dbReference type="Gene3D" id="3.40.710.10">
    <property type="entry name" value="DD-peptidase/beta-lactamase superfamily"/>
    <property type="match status" value="1"/>
</dbReference>